<evidence type="ECO:0000313" key="2">
    <source>
        <dbReference type="Proteomes" id="UP000198894"/>
    </source>
</evidence>
<evidence type="ECO:0000313" key="1">
    <source>
        <dbReference type="EMBL" id="SDL44065.1"/>
    </source>
</evidence>
<protein>
    <submittedName>
        <fullName evidence="1">Uncharacterized protein</fullName>
    </submittedName>
</protein>
<proteinExistence type="predicted"/>
<reference evidence="2" key="1">
    <citation type="submission" date="2016-10" db="EMBL/GenBank/DDBJ databases">
        <authorList>
            <person name="Varghese N."/>
            <person name="Submissions S."/>
        </authorList>
    </citation>
    <scope>NUCLEOTIDE SEQUENCE [LARGE SCALE GENOMIC DNA]</scope>
    <source>
        <strain evidence="2">CGMCC 1.11022</strain>
    </source>
</reference>
<accession>A0A1G9K3Y6</accession>
<keyword evidence="2" id="KW-1185">Reference proteome</keyword>
<dbReference type="Proteomes" id="UP000198894">
    <property type="component" value="Unassembled WGS sequence"/>
</dbReference>
<dbReference type="AlphaFoldDB" id="A0A1G9K3Y6"/>
<name>A0A1G9K3Y6_9HYPH</name>
<sequence>MLNQAETLYPSLTPLAVQVRWKVPTEFPACPDEFTDDALLLYESRLSFGSIFARNQLSTSLVVDRNLKDDDLIVLTHFAGDAIKNWAVAHISIHDGLFHHRSEFTFFSLKGALKHFCELAGEDLGDSIDDYC</sequence>
<dbReference type="EMBL" id="FNEE01000037">
    <property type="protein sequence ID" value="SDL44065.1"/>
    <property type="molecule type" value="Genomic_DNA"/>
</dbReference>
<dbReference type="RefSeq" id="WP_091600482.1">
    <property type="nucleotide sequence ID" value="NZ_FNEE01000037.1"/>
</dbReference>
<organism evidence="1 2">
    <name type="scientific">Mesorhizobium muleiense</name>
    <dbReference type="NCBI Taxonomy" id="1004279"/>
    <lineage>
        <taxon>Bacteria</taxon>
        <taxon>Pseudomonadati</taxon>
        <taxon>Pseudomonadota</taxon>
        <taxon>Alphaproteobacteria</taxon>
        <taxon>Hyphomicrobiales</taxon>
        <taxon>Phyllobacteriaceae</taxon>
        <taxon>Mesorhizobium</taxon>
    </lineage>
</organism>
<gene>
    <name evidence="1" type="ORF">SAMN05428953_13719</name>
</gene>